<dbReference type="Pfam" id="PF01797">
    <property type="entry name" value="Y1_Tnp"/>
    <property type="match status" value="1"/>
</dbReference>
<sequence>MSHSYVTNLVHAFFATKERRPIIPDERQEKLWAYFTGIGRNLGFPVLAAAGTGDHAHLLFALDQKIALSTAIQKFKANSSRWMSQHGDDFSWQEGFGAVSVSPSQAPRVKLYVRDQREHPKKRDSRGEFLELLRRAGIAINDSDVI</sequence>
<dbReference type="GO" id="GO:0003677">
    <property type="term" value="F:DNA binding"/>
    <property type="evidence" value="ECO:0007669"/>
    <property type="project" value="InterPro"/>
</dbReference>
<proteinExistence type="predicted"/>
<evidence type="ECO:0000313" key="2">
    <source>
        <dbReference type="EMBL" id="MBI2678132.1"/>
    </source>
</evidence>
<dbReference type="SUPFAM" id="SSF143422">
    <property type="entry name" value="Transposase IS200-like"/>
    <property type="match status" value="1"/>
</dbReference>
<evidence type="ECO:0000259" key="1">
    <source>
        <dbReference type="SMART" id="SM01321"/>
    </source>
</evidence>
<dbReference type="AlphaFoldDB" id="A0A932EP84"/>
<dbReference type="Gene3D" id="3.30.70.1290">
    <property type="entry name" value="Transposase IS200-like"/>
    <property type="match status" value="1"/>
</dbReference>
<dbReference type="EMBL" id="JACPNR010000006">
    <property type="protein sequence ID" value="MBI2678132.1"/>
    <property type="molecule type" value="Genomic_DNA"/>
</dbReference>
<dbReference type="InterPro" id="IPR002686">
    <property type="entry name" value="Transposase_17"/>
</dbReference>
<gene>
    <name evidence="2" type="ORF">HYX28_05075</name>
</gene>
<dbReference type="GO" id="GO:0004803">
    <property type="term" value="F:transposase activity"/>
    <property type="evidence" value="ECO:0007669"/>
    <property type="project" value="InterPro"/>
</dbReference>
<comment type="caution">
    <text evidence="2">The sequence shown here is derived from an EMBL/GenBank/DDBJ whole genome shotgun (WGS) entry which is preliminary data.</text>
</comment>
<dbReference type="PANTHER" id="PTHR33360">
    <property type="entry name" value="TRANSPOSASE FOR INSERTION SEQUENCE ELEMENT IS200"/>
    <property type="match status" value="1"/>
</dbReference>
<protein>
    <submittedName>
        <fullName evidence="2">Transposase</fullName>
    </submittedName>
</protein>
<dbReference type="InterPro" id="IPR036515">
    <property type="entry name" value="Transposase_17_sf"/>
</dbReference>
<reference evidence="2" key="1">
    <citation type="submission" date="2020-07" db="EMBL/GenBank/DDBJ databases">
        <title>Huge and variable diversity of episymbiotic CPR bacteria and DPANN archaea in groundwater ecosystems.</title>
        <authorList>
            <person name="He C.Y."/>
            <person name="Keren R."/>
            <person name="Whittaker M."/>
            <person name="Farag I.F."/>
            <person name="Doudna J."/>
            <person name="Cate J.H.D."/>
            <person name="Banfield J.F."/>
        </authorList>
    </citation>
    <scope>NUCLEOTIDE SEQUENCE</scope>
    <source>
        <strain evidence="2">NC_groundwater_580_Pr5_B-0.1um_64_19</strain>
    </source>
</reference>
<dbReference type="Proteomes" id="UP000779809">
    <property type="component" value="Unassembled WGS sequence"/>
</dbReference>
<name>A0A932EP84_9BACT</name>
<dbReference type="PANTHER" id="PTHR33360:SF2">
    <property type="entry name" value="TRANSPOSASE FOR INSERTION SEQUENCE ELEMENT IS200"/>
    <property type="match status" value="1"/>
</dbReference>
<evidence type="ECO:0000313" key="3">
    <source>
        <dbReference type="Proteomes" id="UP000779809"/>
    </source>
</evidence>
<feature type="domain" description="Transposase IS200-like" evidence="1">
    <location>
        <begin position="6"/>
        <end position="116"/>
    </location>
</feature>
<organism evidence="2 3">
    <name type="scientific">Candidatus Korobacter versatilis</name>
    <dbReference type="NCBI Taxonomy" id="658062"/>
    <lineage>
        <taxon>Bacteria</taxon>
        <taxon>Pseudomonadati</taxon>
        <taxon>Acidobacteriota</taxon>
        <taxon>Terriglobia</taxon>
        <taxon>Terriglobales</taxon>
        <taxon>Candidatus Korobacteraceae</taxon>
        <taxon>Candidatus Korobacter</taxon>
    </lineage>
</organism>
<accession>A0A932EP84</accession>
<dbReference type="GO" id="GO:0006313">
    <property type="term" value="P:DNA transposition"/>
    <property type="evidence" value="ECO:0007669"/>
    <property type="project" value="InterPro"/>
</dbReference>
<dbReference type="SMART" id="SM01321">
    <property type="entry name" value="Y1_Tnp"/>
    <property type="match status" value="1"/>
</dbReference>